<evidence type="ECO:0000313" key="1">
    <source>
        <dbReference type="EMBL" id="AXF86781.1"/>
    </source>
</evidence>
<reference evidence="2" key="1">
    <citation type="submission" date="2018-07" db="EMBL/GenBank/DDBJ databases">
        <authorList>
            <person name="Kim H."/>
        </authorList>
    </citation>
    <scope>NUCLEOTIDE SEQUENCE [LARGE SCALE GENOMIC DNA]</scope>
    <source>
        <strain evidence="2">F02</strain>
    </source>
</reference>
<dbReference type="KEGG" id="hyf:DTO96_102537"/>
<dbReference type="AlphaFoldDB" id="A0A345DEJ3"/>
<dbReference type="RefSeq" id="WP_114563823.1">
    <property type="nucleotide sequence ID" value="NZ_CP031124.1"/>
</dbReference>
<dbReference type="Proteomes" id="UP000252182">
    <property type="component" value="Chromosome"/>
</dbReference>
<name>A0A345DEJ3_9BURK</name>
<gene>
    <name evidence="1" type="ORF">DTO96_102537</name>
</gene>
<proteinExistence type="predicted"/>
<organism evidence="1 2">
    <name type="scientific">Ephemeroptericola cinctiostellae</name>
    <dbReference type="NCBI Taxonomy" id="2268024"/>
    <lineage>
        <taxon>Bacteria</taxon>
        <taxon>Pseudomonadati</taxon>
        <taxon>Pseudomonadota</taxon>
        <taxon>Betaproteobacteria</taxon>
        <taxon>Burkholderiales</taxon>
        <taxon>Burkholderiaceae</taxon>
        <taxon>Ephemeroptericola</taxon>
    </lineage>
</organism>
<protein>
    <submittedName>
        <fullName evidence="1">Uncharacterized protein</fullName>
    </submittedName>
</protein>
<dbReference type="OrthoDB" id="8660792at2"/>
<evidence type="ECO:0000313" key="2">
    <source>
        <dbReference type="Proteomes" id="UP000252182"/>
    </source>
</evidence>
<dbReference type="EMBL" id="CP031124">
    <property type="protein sequence ID" value="AXF86781.1"/>
    <property type="molecule type" value="Genomic_DNA"/>
</dbReference>
<keyword evidence="2" id="KW-1185">Reference proteome</keyword>
<accession>A0A345DEJ3</accession>
<sequence length="238" mass="25944">MWTYSQSENKFVQKTELPADAVNVSDEVVARAHAAVAEGLPFVVLGADDITVAPSPAHVWYADTQRWMDYAYQYSDTTGGLYPTSMLASYTDVPKDLMPVTEGVALGINEARAQGLAFVIVDGETVDVAPSSEHDWDMDQRAWVLNTARAEARADALKKASVPTVVSIKQARLALLQADLLDDVDAVIAAAATPRSLKIEWEYASEVRREWVEASGLMTALKLDNEALDRLFVLAASL</sequence>